<evidence type="ECO:0000313" key="1">
    <source>
        <dbReference type="EMBL" id="KTD34698.1"/>
    </source>
</evidence>
<dbReference type="InterPro" id="IPR032675">
    <property type="entry name" value="LRR_dom_sf"/>
</dbReference>
<dbReference type="Proteomes" id="UP000054985">
    <property type="component" value="Unassembled WGS sequence"/>
</dbReference>
<gene>
    <name evidence="1" type="ORF">Lmor_1231</name>
    <name evidence="2" type="ORF">NCTC12239_00210</name>
</gene>
<reference evidence="2 4" key="2">
    <citation type="submission" date="2018-06" db="EMBL/GenBank/DDBJ databases">
        <authorList>
            <consortium name="Pathogen Informatics"/>
            <person name="Doyle S."/>
        </authorList>
    </citation>
    <scope>NUCLEOTIDE SEQUENCE [LARGE SCALE GENOMIC DNA]</scope>
    <source>
        <strain evidence="2 4">NCTC12239</strain>
    </source>
</reference>
<evidence type="ECO:0000313" key="3">
    <source>
        <dbReference type="Proteomes" id="UP000054985"/>
    </source>
</evidence>
<dbReference type="Proteomes" id="UP000254040">
    <property type="component" value="Unassembled WGS sequence"/>
</dbReference>
<dbReference type="RefSeq" id="WP_028385394.1">
    <property type="nucleotide sequence ID" value="NZ_CAAAJG010000004.1"/>
</dbReference>
<keyword evidence="3" id="KW-1185">Reference proteome</keyword>
<organism evidence="2 4">
    <name type="scientific">Legionella moravica</name>
    <dbReference type="NCBI Taxonomy" id="39962"/>
    <lineage>
        <taxon>Bacteria</taxon>
        <taxon>Pseudomonadati</taxon>
        <taxon>Pseudomonadota</taxon>
        <taxon>Gammaproteobacteria</taxon>
        <taxon>Legionellales</taxon>
        <taxon>Legionellaceae</taxon>
        <taxon>Legionella</taxon>
    </lineage>
</organism>
<reference evidence="1 3" key="1">
    <citation type="submission" date="2015-11" db="EMBL/GenBank/DDBJ databases">
        <title>Genomic analysis of 38 Legionella species identifies large and diverse effector repertoires.</title>
        <authorList>
            <person name="Burstein D."/>
            <person name="Amaro F."/>
            <person name="Zusman T."/>
            <person name="Lifshitz Z."/>
            <person name="Cohen O."/>
            <person name="Gilbert J.A."/>
            <person name="Pupko T."/>
            <person name="Shuman H.A."/>
            <person name="Segal G."/>
        </authorList>
    </citation>
    <scope>NUCLEOTIDE SEQUENCE [LARGE SCALE GENOMIC DNA]</scope>
    <source>
        <strain evidence="1 3">ATCC 43877</strain>
    </source>
</reference>
<protein>
    <submittedName>
        <fullName evidence="2">Leucine-rich repeat protein</fullName>
    </submittedName>
</protein>
<evidence type="ECO:0000313" key="4">
    <source>
        <dbReference type="Proteomes" id="UP000254040"/>
    </source>
</evidence>
<name>A0A378JRS8_9GAMM</name>
<dbReference type="STRING" id="39962.Lmor_1231"/>
<proteinExistence type="predicted"/>
<sequence length="155" mass="17764">MRFYFFKCTQDHILTKLRELDPNTSSLDLRESNIGDRTGAELVAMTQLFPQGLRSLDLSWNRLGLKSVQEIVAIIKALPQGLITLDFSFNHIGSKTDDELIEIFSAFKETSITKMRIENSISLRPEVWKLLNEILLNNKQKHSQAEQSQEPSLMV</sequence>
<dbReference type="EMBL" id="UGOG01000001">
    <property type="protein sequence ID" value="STX61304.1"/>
    <property type="molecule type" value="Genomic_DNA"/>
</dbReference>
<dbReference type="AlphaFoldDB" id="A0A378JRS8"/>
<accession>A0A378JRS8</accession>
<evidence type="ECO:0000313" key="2">
    <source>
        <dbReference type="EMBL" id="STX61304.1"/>
    </source>
</evidence>
<dbReference type="EMBL" id="LNYN01000019">
    <property type="protein sequence ID" value="KTD34698.1"/>
    <property type="molecule type" value="Genomic_DNA"/>
</dbReference>
<dbReference type="InterPro" id="IPR001611">
    <property type="entry name" value="Leu-rich_rpt"/>
</dbReference>
<dbReference type="Pfam" id="PF13516">
    <property type="entry name" value="LRR_6"/>
    <property type="match status" value="1"/>
</dbReference>
<dbReference type="Gene3D" id="3.80.10.10">
    <property type="entry name" value="Ribonuclease Inhibitor"/>
    <property type="match status" value="1"/>
</dbReference>
<dbReference type="SUPFAM" id="SSF52047">
    <property type="entry name" value="RNI-like"/>
    <property type="match status" value="1"/>
</dbReference>